<proteinExistence type="inferred from homology"/>
<comment type="function">
    <text evidence="9">Transmembrane (T) component of an energy-coupling factor (ECF) ABC-transporter complex. Unlike classic ABC transporters this ECF transporter provides the energy necessary to transport a number of different substrates.</text>
</comment>
<dbReference type="EMBL" id="JAUSUG010000014">
    <property type="protein sequence ID" value="MDQ0256036.1"/>
    <property type="molecule type" value="Genomic_DNA"/>
</dbReference>
<reference evidence="10 11" key="1">
    <citation type="submission" date="2023-07" db="EMBL/GenBank/DDBJ databases">
        <title>Genomic Encyclopedia of Type Strains, Phase IV (KMG-IV): sequencing the most valuable type-strain genomes for metagenomic binning, comparative biology and taxonomic classification.</title>
        <authorList>
            <person name="Goeker M."/>
        </authorList>
    </citation>
    <scope>NUCLEOTIDE SEQUENCE [LARGE SCALE GENOMIC DNA]</scope>
    <source>
        <strain evidence="10 11">DSM 9768</strain>
    </source>
</reference>
<keyword evidence="5 9" id="KW-1003">Cell membrane</keyword>
<comment type="subcellular location">
    <subcellularLocation>
        <location evidence="1 9">Cell membrane</location>
        <topology evidence="1 9">Multi-pass membrane protein</topology>
    </subcellularLocation>
</comment>
<evidence type="ECO:0000313" key="10">
    <source>
        <dbReference type="EMBL" id="MDQ0256036.1"/>
    </source>
</evidence>
<comment type="caution">
    <text evidence="10">The sequence shown here is derived from an EMBL/GenBank/DDBJ whole genome shotgun (WGS) entry which is preliminary data.</text>
</comment>
<feature type="transmembrane region" description="Helical" evidence="9">
    <location>
        <begin position="117"/>
        <end position="137"/>
    </location>
</feature>
<evidence type="ECO:0000256" key="2">
    <source>
        <dbReference type="ARBA" id="ARBA00005660"/>
    </source>
</evidence>
<evidence type="ECO:0000256" key="9">
    <source>
        <dbReference type="HAMAP-Rule" id="MF_01461"/>
    </source>
</evidence>
<feature type="transmembrane region" description="Helical" evidence="9">
    <location>
        <begin position="93"/>
        <end position="112"/>
    </location>
</feature>
<evidence type="ECO:0000256" key="1">
    <source>
        <dbReference type="ARBA" id="ARBA00004651"/>
    </source>
</evidence>
<comment type="subunit">
    <text evidence="9">Forms a stable energy-coupling factor (ECF) transporter complex composed of 2 membrane-embedded substrate-binding proteins (S component), 2 ATP-binding proteins (A component) and 2 transmembrane proteins (T component).</text>
</comment>
<keyword evidence="8 9" id="KW-0472">Membrane</keyword>
<evidence type="ECO:0000256" key="6">
    <source>
        <dbReference type="ARBA" id="ARBA00022692"/>
    </source>
</evidence>
<accession>A0ABT9ZXR5</accession>
<keyword evidence="6 9" id="KW-0812">Transmembrane</keyword>
<dbReference type="Pfam" id="PF02361">
    <property type="entry name" value="CbiQ"/>
    <property type="match status" value="1"/>
</dbReference>
<dbReference type="RefSeq" id="WP_307327537.1">
    <property type="nucleotide sequence ID" value="NZ_JAUSUG010000014.1"/>
</dbReference>
<dbReference type="CDD" id="cd16914">
    <property type="entry name" value="EcfT"/>
    <property type="match status" value="1"/>
</dbReference>
<feature type="transmembrane region" description="Helical" evidence="9">
    <location>
        <begin position="29"/>
        <end position="58"/>
    </location>
</feature>
<evidence type="ECO:0000256" key="4">
    <source>
        <dbReference type="ARBA" id="ARBA00022448"/>
    </source>
</evidence>
<evidence type="ECO:0000256" key="5">
    <source>
        <dbReference type="ARBA" id="ARBA00022475"/>
    </source>
</evidence>
<keyword evidence="4 9" id="KW-0813">Transport</keyword>
<feature type="transmembrane region" description="Helical" evidence="9">
    <location>
        <begin position="248"/>
        <end position="267"/>
    </location>
</feature>
<protein>
    <recommendedName>
        <fullName evidence="3 9">Energy-coupling factor transporter transmembrane protein EcfT</fullName>
        <shortName evidence="9">ECF transporter T component EcfT</shortName>
    </recommendedName>
</protein>
<evidence type="ECO:0000313" key="11">
    <source>
        <dbReference type="Proteomes" id="UP001230005"/>
    </source>
</evidence>
<feature type="transmembrane region" description="Helical" evidence="9">
    <location>
        <begin position="70"/>
        <end position="87"/>
    </location>
</feature>
<dbReference type="HAMAP" id="MF_01461">
    <property type="entry name" value="EcfT"/>
    <property type="match status" value="1"/>
</dbReference>
<dbReference type="PANTHER" id="PTHR33514:SF13">
    <property type="entry name" value="PROTEIN ABCI12, CHLOROPLASTIC"/>
    <property type="match status" value="1"/>
</dbReference>
<dbReference type="InterPro" id="IPR003339">
    <property type="entry name" value="ABC/ECF_trnsptr_transmembrane"/>
</dbReference>
<sequence length="269" mass="30212">MLDHVIIGQYVPGKSFVHRMDPRAKLICLMLFVVFLFISRHPFVLIGGLILTTTAFYYAKIPLRFYIKGMRFIVIIILFTFILHLFLTREGPAIFSTPIFTIYLGGVTQGGFMATRLLVLFIMASLLTLTTTPVALTDGLETLMKPLKKLGVPTHELAFMMSIALRFIPTLLDETAKIIKAQRARGANFTQGSLWNRLKAVIPIFIPLFVQSFKRAEDLATAMEARGYEGGEGRTKFRLLTWLKKDTYAVIVFALYALIVLIVKIGGGN</sequence>
<dbReference type="PANTHER" id="PTHR33514">
    <property type="entry name" value="PROTEIN ABCI12, CHLOROPLASTIC"/>
    <property type="match status" value="1"/>
</dbReference>
<evidence type="ECO:0000256" key="7">
    <source>
        <dbReference type="ARBA" id="ARBA00022989"/>
    </source>
</evidence>
<evidence type="ECO:0000256" key="8">
    <source>
        <dbReference type="ARBA" id="ARBA00023136"/>
    </source>
</evidence>
<keyword evidence="7 9" id="KW-1133">Transmembrane helix</keyword>
<dbReference type="Proteomes" id="UP001230005">
    <property type="component" value="Unassembled WGS sequence"/>
</dbReference>
<keyword evidence="11" id="KW-1185">Reference proteome</keyword>
<evidence type="ECO:0000256" key="3">
    <source>
        <dbReference type="ARBA" id="ARBA00014042"/>
    </source>
</evidence>
<organism evidence="10 11">
    <name type="scientific">Evansella vedderi</name>
    <dbReference type="NCBI Taxonomy" id="38282"/>
    <lineage>
        <taxon>Bacteria</taxon>
        <taxon>Bacillati</taxon>
        <taxon>Bacillota</taxon>
        <taxon>Bacilli</taxon>
        <taxon>Bacillales</taxon>
        <taxon>Bacillaceae</taxon>
        <taxon>Evansella</taxon>
    </lineage>
</organism>
<comment type="similarity">
    <text evidence="2 9">Belongs to the energy-coupling factor EcfT family.</text>
</comment>
<name>A0ABT9ZXR5_9BACI</name>
<gene>
    <name evidence="9" type="primary">ecfT</name>
    <name evidence="10" type="ORF">J2S74_003435</name>
</gene>
<dbReference type="InterPro" id="IPR024919">
    <property type="entry name" value="EcfT"/>
</dbReference>